<keyword evidence="1" id="KW-0732">Signal</keyword>
<feature type="signal peptide" evidence="1">
    <location>
        <begin position="1"/>
        <end position="23"/>
    </location>
</feature>
<evidence type="ECO:0000313" key="2">
    <source>
        <dbReference type="EMBL" id="KAF9786397.1"/>
    </source>
</evidence>
<keyword evidence="3" id="KW-1185">Reference proteome</keyword>
<dbReference type="Proteomes" id="UP000736335">
    <property type="component" value="Unassembled WGS sequence"/>
</dbReference>
<evidence type="ECO:0000313" key="3">
    <source>
        <dbReference type="Proteomes" id="UP000736335"/>
    </source>
</evidence>
<dbReference type="EMBL" id="WIUZ02000006">
    <property type="protein sequence ID" value="KAF9786397.1"/>
    <property type="molecule type" value="Genomic_DNA"/>
</dbReference>
<evidence type="ECO:0008006" key="4">
    <source>
        <dbReference type="Google" id="ProtNLM"/>
    </source>
</evidence>
<evidence type="ECO:0000256" key="1">
    <source>
        <dbReference type="SAM" id="SignalP"/>
    </source>
</evidence>
<organism evidence="2 3">
    <name type="scientific">Thelephora terrestris</name>
    <dbReference type="NCBI Taxonomy" id="56493"/>
    <lineage>
        <taxon>Eukaryota</taxon>
        <taxon>Fungi</taxon>
        <taxon>Dikarya</taxon>
        <taxon>Basidiomycota</taxon>
        <taxon>Agaricomycotina</taxon>
        <taxon>Agaricomycetes</taxon>
        <taxon>Thelephorales</taxon>
        <taxon>Thelephoraceae</taxon>
        <taxon>Thelephora</taxon>
    </lineage>
</organism>
<feature type="chain" id="PRO_5040210257" description="Secreted protein" evidence="1">
    <location>
        <begin position="24"/>
        <end position="120"/>
    </location>
</feature>
<reference evidence="2" key="2">
    <citation type="submission" date="2020-11" db="EMBL/GenBank/DDBJ databases">
        <authorList>
            <consortium name="DOE Joint Genome Institute"/>
            <person name="Kuo A."/>
            <person name="Miyauchi S."/>
            <person name="Kiss E."/>
            <person name="Drula E."/>
            <person name="Kohler A."/>
            <person name="Sanchez-Garcia M."/>
            <person name="Andreopoulos B."/>
            <person name="Barry K.W."/>
            <person name="Bonito G."/>
            <person name="Buee M."/>
            <person name="Carver A."/>
            <person name="Chen C."/>
            <person name="Cichocki N."/>
            <person name="Clum A."/>
            <person name="Culley D."/>
            <person name="Crous P.W."/>
            <person name="Fauchery L."/>
            <person name="Girlanda M."/>
            <person name="Hayes R."/>
            <person name="Keri Z."/>
            <person name="Labutti K."/>
            <person name="Lipzen A."/>
            <person name="Lombard V."/>
            <person name="Magnuson J."/>
            <person name="Maillard F."/>
            <person name="Morin E."/>
            <person name="Murat C."/>
            <person name="Nolan M."/>
            <person name="Ohm R."/>
            <person name="Pangilinan J."/>
            <person name="Pereira M."/>
            <person name="Perotto S."/>
            <person name="Peter M."/>
            <person name="Riley R."/>
            <person name="Sitrit Y."/>
            <person name="Stielow B."/>
            <person name="Szollosi G."/>
            <person name="Zifcakova L."/>
            <person name="Stursova M."/>
            <person name="Spatafora J.W."/>
            <person name="Tedersoo L."/>
            <person name="Vaario L.-M."/>
            <person name="Yamada A."/>
            <person name="Yan M."/>
            <person name="Wang P."/>
            <person name="Xu J."/>
            <person name="Bruns T."/>
            <person name="Baldrian P."/>
            <person name="Vilgalys R."/>
            <person name="Henrissat B."/>
            <person name="Grigoriev I.V."/>
            <person name="Hibbett D."/>
            <person name="Nagy L.G."/>
            <person name="Martin F.M."/>
        </authorList>
    </citation>
    <scope>NUCLEOTIDE SEQUENCE</scope>
    <source>
        <strain evidence="2">UH-Tt-Lm1</strain>
    </source>
</reference>
<name>A0A9P6L797_9AGAM</name>
<protein>
    <recommendedName>
        <fullName evidence="4">Secreted protein</fullName>
    </recommendedName>
</protein>
<accession>A0A9P6L797</accession>
<sequence>MISVDKITTFLATFLFFPHYLASYNSKSRISRRLCFCFRKNQPNYLYAPLEKPKIEPSNIFIHRLVQLCNWERFMFQDTPAQVQNSCRQRDAHPGRSSWTTRKLRIKGKVYSTTRKSQLE</sequence>
<dbReference type="AlphaFoldDB" id="A0A9P6L797"/>
<comment type="caution">
    <text evidence="2">The sequence shown here is derived from an EMBL/GenBank/DDBJ whole genome shotgun (WGS) entry which is preliminary data.</text>
</comment>
<gene>
    <name evidence="2" type="ORF">BJ322DRAFT_784846</name>
</gene>
<reference evidence="2" key="1">
    <citation type="journal article" date="2020" name="Nat. Commun.">
        <title>Large-scale genome sequencing of mycorrhizal fungi provides insights into the early evolution of symbiotic traits.</title>
        <authorList>
            <person name="Miyauchi S."/>
            <person name="Kiss E."/>
            <person name="Kuo A."/>
            <person name="Drula E."/>
            <person name="Kohler A."/>
            <person name="Sanchez-Garcia M."/>
            <person name="Morin E."/>
            <person name="Andreopoulos B."/>
            <person name="Barry K.W."/>
            <person name="Bonito G."/>
            <person name="Buee M."/>
            <person name="Carver A."/>
            <person name="Chen C."/>
            <person name="Cichocki N."/>
            <person name="Clum A."/>
            <person name="Culley D."/>
            <person name="Crous P.W."/>
            <person name="Fauchery L."/>
            <person name="Girlanda M."/>
            <person name="Hayes R.D."/>
            <person name="Keri Z."/>
            <person name="LaButti K."/>
            <person name="Lipzen A."/>
            <person name="Lombard V."/>
            <person name="Magnuson J."/>
            <person name="Maillard F."/>
            <person name="Murat C."/>
            <person name="Nolan M."/>
            <person name="Ohm R.A."/>
            <person name="Pangilinan J."/>
            <person name="Pereira M.F."/>
            <person name="Perotto S."/>
            <person name="Peter M."/>
            <person name="Pfister S."/>
            <person name="Riley R."/>
            <person name="Sitrit Y."/>
            <person name="Stielow J.B."/>
            <person name="Szollosi G."/>
            <person name="Zifcakova L."/>
            <person name="Stursova M."/>
            <person name="Spatafora J.W."/>
            <person name="Tedersoo L."/>
            <person name="Vaario L.M."/>
            <person name="Yamada A."/>
            <person name="Yan M."/>
            <person name="Wang P."/>
            <person name="Xu J."/>
            <person name="Bruns T."/>
            <person name="Baldrian P."/>
            <person name="Vilgalys R."/>
            <person name="Dunand C."/>
            <person name="Henrissat B."/>
            <person name="Grigoriev I.V."/>
            <person name="Hibbett D."/>
            <person name="Nagy L.G."/>
            <person name="Martin F.M."/>
        </authorList>
    </citation>
    <scope>NUCLEOTIDE SEQUENCE</scope>
    <source>
        <strain evidence="2">UH-Tt-Lm1</strain>
    </source>
</reference>
<proteinExistence type="predicted"/>